<evidence type="ECO:0000313" key="3">
    <source>
        <dbReference type="Proteomes" id="UP000265618"/>
    </source>
</evidence>
<feature type="compositionally biased region" description="Polar residues" evidence="1">
    <location>
        <begin position="200"/>
        <end position="211"/>
    </location>
</feature>
<evidence type="ECO:0000256" key="1">
    <source>
        <dbReference type="SAM" id="MobiDB-lite"/>
    </source>
</evidence>
<name>A0A9K3GNA6_9EUKA</name>
<evidence type="ECO:0000313" key="2">
    <source>
        <dbReference type="EMBL" id="GIQ88631.1"/>
    </source>
</evidence>
<reference evidence="2 3" key="1">
    <citation type="journal article" date="2018" name="PLoS ONE">
        <title>The draft genome of Kipferlia bialata reveals reductive genome evolution in fornicate parasites.</title>
        <authorList>
            <person name="Tanifuji G."/>
            <person name="Takabayashi S."/>
            <person name="Kume K."/>
            <person name="Takagi M."/>
            <person name="Nakayama T."/>
            <person name="Kamikawa R."/>
            <person name="Inagaki Y."/>
            <person name="Hashimoto T."/>
        </authorList>
    </citation>
    <scope>NUCLEOTIDE SEQUENCE [LARGE SCALE GENOMIC DNA]</scope>
    <source>
        <strain evidence="2">NY0173</strain>
    </source>
</reference>
<keyword evidence="3" id="KW-1185">Reference proteome</keyword>
<gene>
    <name evidence="2" type="ORF">KIPB_010927</name>
</gene>
<organism evidence="2 3">
    <name type="scientific">Kipferlia bialata</name>
    <dbReference type="NCBI Taxonomy" id="797122"/>
    <lineage>
        <taxon>Eukaryota</taxon>
        <taxon>Metamonada</taxon>
        <taxon>Carpediemonas-like organisms</taxon>
        <taxon>Kipferlia</taxon>
    </lineage>
</organism>
<feature type="compositionally biased region" description="Low complexity" evidence="1">
    <location>
        <begin position="214"/>
        <end position="226"/>
    </location>
</feature>
<dbReference type="Proteomes" id="UP000265618">
    <property type="component" value="Unassembled WGS sequence"/>
</dbReference>
<comment type="caution">
    <text evidence="2">The sequence shown here is derived from an EMBL/GenBank/DDBJ whole genome shotgun (WGS) entry which is preliminary data.</text>
</comment>
<dbReference type="EMBL" id="BDIP01004245">
    <property type="protein sequence ID" value="GIQ88631.1"/>
    <property type="molecule type" value="Genomic_DNA"/>
</dbReference>
<accession>A0A9K3GNA6</accession>
<feature type="region of interest" description="Disordered" evidence="1">
    <location>
        <begin position="20"/>
        <end position="50"/>
    </location>
</feature>
<feature type="region of interest" description="Disordered" evidence="1">
    <location>
        <begin position="170"/>
        <end position="246"/>
    </location>
</feature>
<protein>
    <submittedName>
        <fullName evidence="2">Uncharacterized protein</fullName>
    </submittedName>
</protein>
<feature type="non-terminal residue" evidence="2">
    <location>
        <position position="1"/>
    </location>
</feature>
<dbReference type="AlphaFoldDB" id="A0A9K3GNA6"/>
<proteinExistence type="predicted"/>
<sequence>PSANTALNHPFLTATDLPTKRYQGGAFSNADSESQRDRDDDGDSGGRAQGSMHLAMRIANRVGLSKDTASTLANEYGSMVVGSMVVIPRDIRKATDKAMAAYRMNKGTDHPGLPIVRRSRPTEYLIPTSYPVRELKKCVGAQLERPALCANPGSQGRPCATDAAQRIAKQAIRTHRTQRQAQRAGSAKRRGRGEPMGDRQQLNDSLLSPHSNAPLPSTHSSHSPSVHGHRAQSVPPQSVGTPDDADLDGRVVFAQCALANQDRESWNRCIRQSAIRRRCDPWVQPLKALDRDLRYIA</sequence>